<dbReference type="InterPro" id="IPR051201">
    <property type="entry name" value="Chloro_Bact_Ser_Proteases"/>
</dbReference>
<evidence type="ECO:0000256" key="1">
    <source>
        <dbReference type="ARBA" id="ARBA00022670"/>
    </source>
</evidence>
<dbReference type="SUPFAM" id="SSF50494">
    <property type="entry name" value="Trypsin-like serine proteases"/>
    <property type="match status" value="1"/>
</dbReference>
<gene>
    <name evidence="6" type="ORF">KL86CLO1_10226</name>
</gene>
<keyword evidence="4" id="KW-1133">Transmembrane helix</keyword>
<dbReference type="GO" id="GO:0006508">
    <property type="term" value="P:proteolysis"/>
    <property type="evidence" value="ECO:0007669"/>
    <property type="project" value="UniProtKB-KW"/>
</dbReference>
<feature type="compositionally biased region" description="Pro residues" evidence="3">
    <location>
        <begin position="13"/>
        <end position="27"/>
    </location>
</feature>
<feature type="transmembrane region" description="Helical" evidence="4">
    <location>
        <begin position="54"/>
        <end position="77"/>
    </location>
</feature>
<proteinExistence type="predicted"/>
<sequence>MHHTNYYDTYPGFVPPAPPPTPAPLPPSLRERKAAHRAEKAALRAGRRGRGRHWTAPVVFILFLMLIGGTAAVLLAVNYSGSSLQFRPFDPTSPSYENPYGDFNFDLDTEETPTTIKRAPTVSGVTVDLRAALGEELTLQDIYQKCIPSIVSILTTSSQGSSSGTGVVLTEDGYIITNYHVIQGGSSVDVVLHSGKSYSALLVGGDQTNDLAILKIKADDLTPAEFGDSDALQVGDGAVAIGNPLGEELRGTMTDGIISAIDRDVRSDGNTMTLIQTSAALNSGNSGGALINMHGQVVGITNMKMMSDYNTIEGLGFAIPSTTVKAVAEELLSTGYISGRPTLGFTGYSLAPAEARRQGLVPGVYVSSVEEKSDAWTQGLRSGDVVTECNGQAVSSVEDVNAIKANFQAGDTLSFQVYRDSEYLEMDILLVERYELDR</sequence>
<keyword evidence="4" id="KW-0812">Transmembrane</keyword>
<evidence type="ECO:0000313" key="6">
    <source>
        <dbReference type="EMBL" id="SBV92267.1"/>
    </source>
</evidence>
<feature type="region of interest" description="Disordered" evidence="3">
    <location>
        <begin position="12"/>
        <end position="46"/>
    </location>
</feature>
<dbReference type="InterPro" id="IPR009003">
    <property type="entry name" value="Peptidase_S1_PA"/>
</dbReference>
<name>A0A212IYN4_9FIRM</name>
<dbReference type="InterPro" id="IPR001940">
    <property type="entry name" value="Peptidase_S1C"/>
</dbReference>
<dbReference type="PANTHER" id="PTHR43343">
    <property type="entry name" value="PEPTIDASE S12"/>
    <property type="match status" value="1"/>
</dbReference>
<dbReference type="Pfam" id="PF13180">
    <property type="entry name" value="PDZ_2"/>
    <property type="match status" value="1"/>
</dbReference>
<keyword evidence="1" id="KW-0645">Protease</keyword>
<keyword evidence="4" id="KW-0472">Membrane</keyword>
<evidence type="ECO:0000259" key="5">
    <source>
        <dbReference type="PROSITE" id="PS50106"/>
    </source>
</evidence>
<protein>
    <submittedName>
        <fullName evidence="6">Trypsin</fullName>
    </submittedName>
</protein>
<dbReference type="PANTHER" id="PTHR43343:SF3">
    <property type="entry name" value="PROTEASE DO-LIKE 8, CHLOROPLASTIC"/>
    <property type="match status" value="1"/>
</dbReference>
<accession>A0A212IYN4</accession>
<evidence type="ECO:0000256" key="3">
    <source>
        <dbReference type="SAM" id="MobiDB-lite"/>
    </source>
</evidence>
<dbReference type="PRINTS" id="PR00834">
    <property type="entry name" value="PROTEASES2C"/>
</dbReference>
<evidence type="ECO:0000256" key="4">
    <source>
        <dbReference type="SAM" id="Phobius"/>
    </source>
</evidence>
<reference evidence="6" key="1">
    <citation type="submission" date="2016-04" db="EMBL/GenBank/DDBJ databases">
        <authorList>
            <person name="Evans L.H."/>
            <person name="Alamgir A."/>
            <person name="Owens N."/>
            <person name="Weber N.D."/>
            <person name="Virtaneva K."/>
            <person name="Barbian K."/>
            <person name="Babar A."/>
            <person name="Rosenke K."/>
        </authorList>
    </citation>
    <scope>NUCLEOTIDE SEQUENCE</scope>
    <source>
        <strain evidence="6">86</strain>
    </source>
</reference>
<organism evidence="6">
    <name type="scientific">uncultured Eubacteriales bacterium</name>
    <dbReference type="NCBI Taxonomy" id="172733"/>
    <lineage>
        <taxon>Bacteria</taxon>
        <taxon>Bacillati</taxon>
        <taxon>Bacillota</taxon>
        <taxon>Clostridia</taxon>
        <taxon>Eubacteriales</taxon>
        <taxon>environmental samples</taxon>
    </lineage>
</organism>
<dbReference type="SMART" id="SM00228">
    <property type="entry name" value="PDZ"/>
    <property type="match status" value="1"/>
</dbReference>
<feature type="compositionally biased region" description="Basic and acidic residues" evidence="3">
    <location>
        <begin position="29"/>
        <end position="42"/>
    </location>
</feature>
<dbReference type="Pfam" id="PF13365">
    <property type="entry name" value="Trypsin_2"/>
    <property type="match status" value="1"/>
</dbReference>
<dbReference type="EMBL" id="FLUN01000001">
    <property type="protein sequence ID" value="SBV92267.1"/>
    <property type="molecule type" value="Genomic_DNA"/>
</dbReference>
<feature type="domain" description="PDZ" evidence="5">
    <location>
        <begin position="344"/>
        <end position="421"/>
    </location>
</feature>
<dbReference type="InterPro" id="IPR036034">
    <property type="entry name" value="PDZ_sf"/>
</dbReference>
<evidence type="ECO:0000256" key="2">
    <source>
        <dbReference type="ARBA" id="ARBA00022801"/>
    </source>
</evidence>
<dbReference type="SUPFAM" id="SSF50156">
    <property type="entry name" value="PDZ domain-like"/>
    <property type="match status" value="1"/>
</dbReference>
<keyword evidence="2" id="KW-0378">Hydrolase</keyword>
<dbReference type="AlphaFoldDB" id="A0A212IYN4"/>
<dbReference type="GO" id="GO:0004252">
    <property type="term" value="F:serine-type endopeptidase activity"/>
    <property type="evidence" value="ECO:0007669"/>
    <property type="project" value="InterPro"/>
</dbReference>
<dbReference type="Gene3D" id="2.40.10.120">
    <property type="match status" value="1"/>
</dbReference>
<dbReference type="PROSITE" id="PS50106">
    <property type="entry name" value="PDZ"/>
    <property type="match status" value="1"/>
</dbReference>
<dbReference type="InterPro" id="IPR001478">
    <property type="entry name" value="PDZ"/>
</dbReference>
<dbReference type="Gene3D" id="2.30.42.10">
    <property type="match status" value="1"/>
</dbReference>